<feature type="compositionally biased region" description="Acidic residues" evidence="1">
    <location>
        <begin position="109"/>
        <end position="122"/>
    </location>
</feature>
<dbReference type="EMBL" id="JAJTJA010000002">
    <property type="protein sequence ID" value="KAH8703178.1"/>
    <property type="molecule type" value="Genomic_DNA"/>
</dbReference>
<feature type="compositionally biased region" description="Basic and acidic residues" evidence="1">
    <location>
        <begin position="123"/>
        <end position="139"/>
    </location>
</feature>
<dbReference type="RefSeq" id="XP_046076196.1">
    <property type="nucleotide sequence ID" value="XM_046221974.1"/>
</dbReference>
<dbReference type="Proteomes" id="UP001201262">
    <property type="component" value="Unassembled WGS sequence"/>
</dbReference>
<evidence type="ECO:0000313" key="2">
    <source>
        <dbReference type="EMBL" id="KAH8703178.1"/>
    </source>
</evidence>
<evidence type="ECO:0000313" key="3">
    <source>
        <dbReference type="Proteomes" id="UP001201262"/>
    </source>
</evidence>
<sequence>MPLLLDLPIELLDRIVEETIPEDFEAVALSCKLLYSVSTHFLKKYNPRRKRFRNFAFSRKVNRSKAGWDHVSNDTGFVVPDSRELLERIAAEPELVRYIRAIDLKWPEEEEEEGYSDGSNGEENERNDESPAEPDERVPLSDTLKQLVYTYPLLQEFDQDLEDWIHAIELATHPADEDEAEVYAECLLLTMLSNLQKISLPRIWGHKMDPEDSRDSPGVKALEPILKYLVHRANNPEQFPDSPLSKLKIVNLTTGIGYEEKYALTAFTSFLAINSVSEVCLSNCIFKDDGYTGSTFQPLFNSYSHNLRKLELMASVAGPSELSELLLRIPNLQIFHFAHETKWHGCGHDWNVGAFFATVQEHCAETLQELSVCIIEQYGGQGTTLYDMTRFQKLSLLDMEIRMLCGPAYNPSLRHDEEEDLPKRSSWPRLVEMLPASIKKLNLYLNDFKDEKPDCLSHIFQGFKENREANLPHLQEVTLFSPIVKQPKPPANVRRALQAVGDSGVSIVETQNRWPSWVDDFFDRHGFDGVGE</sequence>
<accession>A0AAD4KYY5</accession>
<evidence type="ECO:0008006" key="4">
    <source>
        <dbReference type="Google" id="ProtNLM"/>
    </source>
</evidence>
<feature type="region of interest" description="Disordered" evidence="1">
    <location>
        <begin position="109"/>
        <end position="139"/>
    </location>
</feature>
<comment type="caution">
    <text evidence="2">The sequence shown here is derived from an EMBL/GenBank/DDBJ whole genome shotgun (WGS) entry which is preliminary data.</text>
</comment>
<protein>
    <recommendedName>
        <fullName evidence="4">F-box domain-containing protein</fullName>
    </recommendedName>
</protein>
<dbReference type="GeneID" id="70252261"/>
<dbReference type="SUPFAM" id="SSF52047">
    <property type="entry name" value="RNI-like"/>
    <property type="match status" value="1"/>
</dbReference>
<reference evidence="2" key="1">
    <citation type="submission" date="2021-12" db="EMBL/GenBank/DDBJ databases">
        <title>Convergent genome expansion in fungi linked to evolution of root-endophyte symbiosis.</title>
        <authorList>
            <consortium name="DOE Joint Genome Institute"/>
            <person name="Ke Y.-H."/>
            <person name="Bonito G."/>
            <person name="Liao H.-L."/>
            <person name="Looney B."/>
            <person name="Rojas-Flechas A."/>
            <person name="Nash J."/>
            <person name="Hameed K."/>
            <person name="Schadt C."/>
            <person name="Martin F."/>
            <person name="Crous P.W."/>
            <person name="Miettinen O."/>
            <person name="Magnuson J.K."/>
            <person name="Labbe J."/>
            <person name="Jacobson D."/>
            <person name="Doktycz M.J."/>
            <person name="Veneault-Fourrey C."/>
            <person name="Kuo A."/>
            <person name="Mondo S."/>
            <person name="Calhoun S."/>
            <person name="Riley R."/>
            <person name="Ohm R."/>
            <person name="LaButti K."/>
            <person name="Andreopoulos B."/>
            <person name="Pangilinan J."/>
            <person name="Nolan M."/>
            <person name="Tritt A."/>
            <person name="Clum A."/>
            <person name="Lipzen A."/>
            <person name="Daum C."/>
            <person name="Barry K."/>
            <person name="Grigoriev I.V."/>
            <person name="Vilgalys R."/>
        </authorList>
    </citation>
    <scope>NUCLEOTIDE SEQUENCE</scope>
    <source>
        <strain evidence="2">PMI_201</strain>
    </source>
</reference>
<dbReference type="AlphaFoldDB" id="A0AAD4KYY5"/>
<name>A0AAD4KYY5_9EURO</name>
<evidence type="ECO:0000256" key="1">
    <source>
        <dbReference type="SAM" id="MobiDB-lite"/>
    </source>
</evidence>
<organism evidence="2 3">
    <name type="scientific">Talaromyces proteolyticus</name>
    <dbReference type="NCBI Taxonomy" id="1131652"/>
    <lineage>
        <taxon>Eukaryota</taxon>
        <taxon>Fungi</taxon>
        <taxon>Dikarya</taxon>
        <taxon>Ascomycota</taxon>
        <taxon>Pezizomycotina</taxon>
        <taxon>Eurotiomycetes</taxon>
        <taxon>Eurotiomycetidae</taxon>
        <taxon>Eurotiales</taxon>
        <taxon>Trichocomaceae</taxon>
        <taxon>Talaromyces</taxon>
        <taxon>Talaromyces sect. Bacilispori</taxon>
    </lineage>
</organism>
<gene>
    <name evidence="2" type="ORF">BGW36DRAFT_457508</name>
</gene>
<proteinExistence type="predicted"/>
<keyword evidence="3" id="KW-1185">Reference proteome</keyword>